<accession>A0A4Y8WCK0</accession>
<evidence type="ECO:0008006" key="3">
    <source>
        <dbReference type="Google" id="ProtNLM"/>
    </source>
</evidence>
<dbReference type="AlphaFoldDB" id="A0A4Y8WCK0"/>
<dbReference type="Proteomes" id="UP000297753">
    <property type="component" value="Unassembled WGS sequence"/>
</dbReference>
<dbReference type="OrthoDB" id="9809821at2"/>
<dbReference type="EMBL" id="SATR01000031">
    <property type="protein sequence ID" value="TFH90305.1"/>
    <property type="molecule type" value="Genomic_DNA"/>
</dbReference>
<dbReference type="Gene3D" id="2.60.120.620">
    <property type="entry name" value="q2cbj1_9rhob like domain"/>
    <property type="match status" value="1"/>
</dbReference>
<gene>
    <name evidence="1" type="ORF">ELS82_17790</name>
</gene>
<proteinExistence type="predicted"/>
<sequence>MKRGEFVVFTERTMHSSLDNTSDRDRLAINLRVTSSDTLIYPRRLEGDVMDGSDLDITDHESLLIGGRDSSGSRNRYRVKVSIDRGT</sequence>
<organism evidence="1 2">
    <name type="scientific">Vibrio ouci</name>
    <dbReference type="NCBI Taxonomy" id="2499078"/>
    <lineage>
        <taxon>Bacteria</taxon>
        <taxon>Pseudomonadati</taxon>
        <taxon>Pseudomonadota</taxon>
        <taxon>Gammaproteobacteria</taxon>
        <taxon>Vibrionales</taxon>
        <taxon>Vibrionaceae</taxon>
        <taxon>Vibrio</taxon>
    </lineage>
</organism>
<reference evidence="1 2" key="1">
    <citation type="submission" date="2019-01" db="EMBL/GenBank/DDBJ databases">
        <title>Vibrio BEI176 sp. nov, a marine bacterium isolated from China: eastern marignal seas.</title>
        <authorList>
            <person name="Li B."/>
        </authorList>
    </citation>
    <scope>NUCLEOTIDE SEQUENCE [LARGE SCALE GENOMIC DNA]</scope>
    <source>
        <strain evidence="1 2">BEI176</strain>
    </source>
</reference>
<evidence type="ECO:0000313" key="2">
    <source>
        <dbReference type="Proteomes" id="UP000297753"/>
    </source>
</evidence>
<name>A0A4Y8WCK0_9VIBR</name>
<keyword evidence="2" id="KW-1185">Reference proteome</keyword>
<evidence type="ECO:0000313" key="1">
    <source>
        <dbReference type="EMBL" id="TFH90305.1"/>
    </source>
</evidence>
<protein>
    <recommendedName>
        <fullName evidence="3">Phytanoyl-CoA dioxygenase</fullName>
    </recommendedName>
</protein>
<comment type="caution">
    <text evidence="1">The sequence shown here is derived from an EMBL/GenBank/DDBJ whole genome shotgun (WGS) entry which is preliminary data.</text>
</comment>
<dbReference type="SUPFAM" id="SSF51197">
    <property type="entry name" value="Clavaminate synthase-like"/>
    <property type="match status" value="1"/>
</dbReference>